<sequence length="75" mass="7744">TNEVVGIVAAIIADVIGIPTLVVEGTGQKAHAQTSQKAADARMHAEEIGNTVQGNIQKTVGSVVEEYANVAKCEV</sequence>
<dbReference type="Proteomes" id="UP000749646">
    <property type="component" value="Unassembled WGS sequence"/>
</dbReference>
<gene>
    <name evidence="1" type="ORF">BGZ65_000107</name>
</gene>
<comment type="caution">
    <text evidence="1">The sequence shown here is derived from an EMBL/GenBank/DDBJ whole genome shotgun (WGS) entry which is preliminary data.</text>
</comment>
<dbReference type="EMBL" id="JAAAHW010008774">
    <property type="protein sequence ID" value="KAF9943852.1"/>
    <property type="molecule type" value="Genomic_DNA"/>
</dbReference>
<evidence type="ECO:0000313" key="2">
    <source>
        <dbReference type="Proteomes" id="UP000749646"/>
    </source>
</evidence>
<evidence type="ECO:0000313" key="1">
    <source>
        <dbReference type="EMBL" id="KAF9943852.1"/>
    </source>
</evidence>
<dbReference type="AlphaFoldDB" id="A0A9P6LV08"/>
<feature type="non-terminal residue" evidence="1">
    <location>
        <position position="1"/>
    </location>
</feature>
<dbReference type="OrthoDB" id="9999611at2759"/>
<protein>
    <submittedName>
        <fullName evidence="1">Uncharacterized protein</fullName>
    </submittedName>
</protein>
<keyword evidence="2" id="KW-1185">Reference proteome</keyword>
<reference evidence="1" key="1">
    <citation type="journal article" date="2020" name="Fungal Divers.">
        <title>Resolving the Mortierellaceae phylogeny through synthesis of multi-gene phylogenetics and phylogenomics.</title>
        <authorList>
            <person name="Vandepol N."/>
            <person name="Liber J."/>
            <person name="Desiro A."/>
            <person name="Na H."/>
            <person name="Kennedy M."/>
            <person name="Barry K."/>
            <person name="Grigoriev I.V."/>
            <person name="Miller A.N."/>
            <person name="O'Donnell K."/>
            <person name="Stajich J.E."/>
            <person name="Bonito G."/>
        </authorList>
    </citation>
    <scope>NUCLEOTIDE SEQUENCE</scope>
    <source>
        <strain evidence="1">MES-2147</strain>
    </source>
</reference>
<organism evidence="1 2">
    <name type="scientific">Modicella reniformis</name>
    <dbReference type="NCBI Taxonomy" id="1440133"/>
    <lineage>
        <taxon>Eukaryota</taxon>
        <taxon>Fungi</taxon>
        <taxon>Fungi incertae sedis</taxon>
        <taxon>Mucoromycota</taxon>
        <taxon>Mortierellomycotina</taxon>
        <taxon>Mortierellomycetes</taxon>
        <taxon>Mortierellales</taxon>
        <taxon>Mortierellaceae</taxon>
        <taxon>Modicella</taxon>
    </lineage>
</organism>
<proteinExistence type="predicted"/>
<accession>A0A9P6LV08</accession>
<name>A0A9P6LV08_9FUNG</name>